<proteinExistence type="predicted"/>
<dbReference type="InParanoid" id="A0A1J7IAZ8"/>
<dbReference type="Proteomes" id="UP000182658">
    <property type="component" value="Unassembled WGS sequence"/>
</dbReference>
<dbReference type="SUPFAM" id="SSF55729">
    <property type="entry name" value="Acyl-CoA N-acyltransferases (Nat)"/>
    <property type="match status" value="1"/>
</dbReference>
<dbReference type="Pfam" id="PF00583">
    <property type="entry name" value="Acetyltransf_1"/>
    <property type="match status" value="1"/>
</dbReference>
<feature type="domain" description="N-acetyltransferase" evidence="1">
    <location>
        <begin position="40"/>
        <end position="193"/>
    </location>
</feature>
<evidence type="ECO:0000313" key="2">
    <source>
        <dbReference type="EMBL" id="OIW24855.1"/>
    </source>
</evidence>
<dbReference type="InterPro" id="IPR000182">
    <property type="entry name" value="GNAT_dom"/>
</dbReference>
<name>A0A1J7IAZ8_9PEZI</name>
<dbReference type="Gene3D" id="3.40.630.30">
    <property type="match status" value="1"/>
</dbReference>
<dbReference type="OrthoDB" id="196847at2759"/>
<evidence type="ECO:0000259" key="1">
    <source>
        <dbReference type="PROSITE" id="PS51186"/>
    </source>
</evidence>
<dbReference type="AlphaFoldDB" id="A0A1J7IAZ8"/>
<reference evidence="2 3" key="1">
    <citation type="submission" date="2016-10" db="EMBL/GenBank/DDBJ databases">
        <title>Draft genome sequence of Coniochaeta ligniaria NRRL30616, a lignocellulolytic fungus for bioabatement of inhibitors in plant biomass hydrolysates.</title>
        <authorList>
            <consortium name="DOE Joint Genome Institute"/>
            <person name="Jimenez D.J."/>
            <person name="Hector R.E."/>
            <person name="Riley R."/>
            <person name="Sun H."/>
            <person name="Grigoriev I.V."/>
            <person name="Van Elsas J.D."/>
            <person name="Nichols N.N."/>
        </authorList>
    </citation>
    <scope>NUCLEOTIDE SEQUENCE [LARGE SCALE GENOMIC DNA]</scope>
    <source>
        <strain evidence="2 3">NRRL 30616</strain>
    </source>
</reference>
<dbReference type="STRING" id="1408157.A0A1J7IAZ8"/>
<keyword evidence="3" id="KW-1185">Reference proteome</keyword>
<dbReference type="PROSITE" id="PS51186">
    <property type="entry name" value="GNAT"/>
    <property type="match status" value="1"/>
</dbReference>
<accession>A0A1J7IAZ8</accession>
<sequence length="202" mass="22518">MDGNPLLHVQFPSTAALEGLKTFLEGDLIRELKEPKAGILVARDPITNDIVSYARWDDPPSGGGQDGAKLETGELRNLKGCRREFLERYAALAGETKKRAVGDTPCYHLTFVCTDPMFQGLGAGTLLTRHILMKAKADRMPVYLESTLDAVHMYERLGFKRLDKMQMGIPQRGGDPDELSELYEEVCMVWWPDETSSSVIQA</sequence>
<dbReference type="PANTHER" id="PTHR42791:SF2">
    <property type="entry name" value="N-ACETYLTRANSFERASE DOMAIN-CONTAINING PROTEIN"/>
    <property type="match status" value="1"/>
</dbReference>
<dbReference type="GO" id="GO:0016747">
    <property type="term" value="F:acyltransferase activity, transferring groups other than amino-acyl groups"/>
    <property type="evidence" value="ECO:0007669"/>
    <property type="project" value="InterPro"/>
</dbReference>
<dbReference type="InterPro" id="IPR016181">
    <property type="entry name" value="Acyl_CoA_acyltransferase"/>
</dbReference>
<dbReference type="PANTHER" id="PTHR42791">
    <property type="entry name" value="GNAT FAMILY ACETYLTRANSFERASE"/>
    <property type="match status" value="1"/>
</dbReference>
<protein>
    <recommendedName>
        <fullName evidence="1">N-acetyltransferase domain-containing protein</fullName>
    </recommendedName>
</protein>
<dbReference type="EMBL" id="KV875102">
    <property type="protein sequence ID" value="OIW24855.1"/>
    <property type="molecule type" value="Genomic_DNA"/>
</dbReference>
<evidence type="ECO:0000313" key="3">
    <source>
        <dbReference type="Proteomes" id="UP000182658"/>
    </source>
</evidence>
<organism evidence="2 3">
    <name type="scientific">Coniochaeta ligniaria NRRL 30616</name>
    <dbReference type="NCBI Taxonomy" id="1408157"/>
    <lineage>
        <taxon>Eukaryota</taxon>
        <taxon>Fungi</taxon>
        <taxon>Dikarya</taxon>
        <taxon>Ascomycota</taxon>
        <taxon>Pezizomycotina</taxon>
        <taxon>Sordariomycetes</taxon>
        <taxon>Sordariomycetidae</taxon>
        <taxon>Coniochaetales</taxon>
        <taxon>Coniochaetaceae</taxon>
        <taxon>Coniochaeta</taxon>
    </lineage>
</organism>
<dbReference type="InterPro" id="IPR052523">
    <property type="entry name" value="Trichothecene_AcTrans"/>
</dbReference>
<gene>
    <name evidence="2" type="ORF">CONLIGDRAFT_684761</name>
</gene>